<accession>A0A5K7XI48</accession>
<protein>
    <submittedName>
        <fullName evidence="2">Phosphatidylinositol phosphate synthase-related protein</fullName>
    </submittedName>
</protein>
<organism evidence="2 3">
    <name type="scientific">Lacipirellula parvula</name>
    <dbReference type="NCBI Taxonomy" id="2650471"/>
    <lineage>
        <taxon>Bacteria</taxon>
        <taxon>Pseudomonadati</taxon>
        <taxon>Planctomycetota</taxon>
        <taxon>Planctomycetia</taxon>
        <taxon>Pirellulales</taxon>
        <taxon>Lacipirellulaceae</taxon>
        <taxon>Lacipirellula</taxon>
    </lineage>
</organism>
<sequence length="221" mass="23337">MSETPYEPTERRPIASRDTRWAARVAAWLIKIGASPNGISVFGMVAASAAGVAFAATSHANEGVARALWFVGALLCQVRLLCNLFDGMVAVGRQIASRTGELYNEVPDRVSDAAIFIGLGYAAGGDPALGYLAALLAVFVAYVRAMARSLGAPNDFCGPMAKPQRMAIVTVLGAWLAFSPLAWRLPWSEVRIALGLVIIGCLATAVRRLARAATFLKTGSV</sequence>
<dbReference type="AlphaFoldDB" id="A0A5K7XI48"/>
<feature type="transmembrane region" description="Helical" evidence="1">
    <location>
        <begin position="38"/>
        <end position="56"/>
    </location>
</feature>
<evidence type="ECO:0000313" key="2">
    <source>
        <dbReference type="EMBL" id="BBO35722.1"/>
    </source>
</evidence>
<dbReference type="EMBL" id="AP021861">
    <property type="protein sequence ID" value="BBO35722.1"/>
    <property type="molecule type" value="Genomic_DNA"/>
</dbReference>
<evidence type="ECO:0000256" key="1">
    <source>
        <dbReference type="SAM" id="Phobius"/>
    </source>
</evidence>
<keyword evidence="1" id="KW-0812">Transmembrane</keyword>
<dbReference type="Proteomes" id="UP000326837">
    <property type="component" value="Chromosome"/>
</dbReference>
<feature type="transmembrane region" description="Helical" evidence="1">
    <location>
        <begin position="128"/>
        <end position="145"/>
    </location>
</feature>
<evidence type="ECO:0000313" key="3">
    <source>
        <dbReference type="Proteomes" id="UP000326837"/>
    </source>
</evidence>
<dbReference type="Gene3D" id="1.20.120.1760">
    <property type="match status" value="1"/>
</dbReference>
<reference evidence="3" key="1">
    <citation type="submission" date="2019-10" db="EMBL/GenBank/DDBJ databases">
        <title>Lacipirellula parvula gen. nov., sp. nov., representing a lineage of planctomycetes widespread in freshwater anoxic habitats, and description of the family Lacipirellulaceae.</title>
        <authorList>
            <person name="Dedysh S.N."/>
            <person name="Kulichevskaya I.S."/>
            <person name="Beletsky A.V."/>
            <person name="Rakitin A.L."/>
            <person name="Mardanov A.V."/>
            <person name="Ivanova A.A."/>
            <person name="Saltykova V.X."/>
            <person name="Rijpstra W.I.C."/>
            <person name="Sinninghe Damste J.S."/>
            <person name="Ravin N.V."/>
        </authorList>
    </citation>
    <scope>NUCLEOTIDE SEQUENCE [LARGE SCALE GENOMIC DNA]</scope>
    <source>
        <strain evidence="3">PX69</strain>
    </source>
</reference>
<keyword evidence="1" id="KW-1133">Transmembrane helix</keyword>
<dbReference type="KEGG" id="lpav:PLANPX_5334"/>
<feature type="transmembrane region" description="Helical" evidence="1">
    <location>
        <begin position="192"/>
        <end position="210"/>
    </location>
</feature>
<keyword evidence="1" id="KW-0472">Membrane</keyword>
<proteinExistence type="predicted"/>
<gene>
    <name evidence="2" type="ORF">PLANPX_5334</name>
</gene>
<dbReference type="RefSeq" id="WP_152101032.1">
    <property type="nucleotide sequence ID" value="NZ_AP021861.1"/>
</dbReference>
<name>A0A5K7XI48_9BACT</name>
<keyword evidence="3" id="KW-1185">Reference proteome</keyword>
<feature type="transmembrane region" description="Helical" evidence="1">
    <location>
        <begin position="166"/>
        <end position="186"/>
    </location>
</feature>
<feature type="transmembrane region" description="Helical" evidence="1">
    <location>
        <begin position="68"/>
        <end position="91"/>
    </location>
</feature>
<dbReference type="InterPro" id="IPR043130">
    <property type="entry name" value="CDP-OH_PTrfase_TM_dom"/>
</dbReference>